<sequence length="164" mass="17803">MIPSRRTFLTLLGGTAVTALVALRGTAPVKARPARTFPLQLGEAEWRRRLTPEQFHILREAGTERPGSSPLLREHRRGTFCCAADGHRLFASTTKFESGTGWPSFWKPLPGAVVTARDSSLGMERVEVLCARCGGHLGHVFNDGPMPTGDRYCMNGAALAFVPG</sequence>
<evidence type="ECO:0000313" key="5">
    <source>
        <dbReference type="EMBL" id="MBC2670279.1"/>
    </source>
</evidence>
<keyword evidence="2 5" id="KW-0560">Oxidoreductase</keyword>
<comment type="caution">
    <text evidence="5">The sequence shown here is derived from an EMBL/GenBank/DDBJ whole genome shotgun (WGS) entry which is preliminary data.</text>
</comment>
<keyword evidence="6" id="KW-1185">Reference proteome</keyword>
<dbReference type="PANTHER" id="PTHR10173:SF57">
    <property type="entry name" value="PEPTIDE-METHIONINE (R)-S-OXIDE REDUCTASE"/>
    <property type="match status" value="1"/>
</dbReference>
<dbReference type="GO" id="GO:0006979">
    <property type="term" value="P:response to oxidative stress"/>
    <property type="evidence" value="ECO:0007669"/>
    <property type="project" value="InterPro"/>
</dbReference>
<dbReference type="PROSITE" id="PS51790">
    <property type="entry name" value="MSRB"/>
    <property type="match status" value="1"/>
</dbReference>
<dbReference type="GO" id="GO:0033743">
    <property type="term" value="F:peptide-methionine (R)-S-oxide reductase activity"/>
    <property type="evidence" value="ECO:0007669"/>
    <property type="project" value="UniProtKB-EC"/>
</dbReference>
<reference evidence="5 6" key="1">
    <citation type="submission" date="2020-08" db="EMBL/GenBank/DDBJ databases">
        <title>The genome sequence of type strain Novosphingobium piscinae KCTC 42194.</title>
        <authorList>
            <person name="Liu Y."/>
        </authorList>
    </citation>
    <scope>NUCLEOTIDE SEQUENCE [LARGE SCALE GENOMIC DNA]</scope>
    <source>
        <strain evidence="5 6">KCTC 42194</strain>
    </source>
</reference>
<comment type="catalytic activity">
    <reaction evidence="3">
        <text>L-methionyl-[protein] + [thioredoxin]-disulfide + H2O = L-methionyl-(R)-S-oxide-[protein] + [thioredoxin]-dithiol</text>
        <dbReference type="Rhea" id="RHEA:24164"/>
        <dbReference type="Rhea" id="RHEA-COMP:10698"/>
        <dbReference type="Rhea" id="RHEA-COMP:10700"/>
        <dbReference type="Rhea" id="RHEA-COMP:12313"/>
        <dbReference type="Rhea" id="RHEA-COMP:12314"/>
        <dbReference type="ChEBI" id="CHEBI:15377"/>
        <dbReference type="ChEBI" id="CHEBI:16044"/>
        <dbReference type="ChEBI" id="CHEBI:29950"/>
        <dbReference type="ChEBI" id="CHEBI:45764"/>
        <dbReference type="ChEBI" id="CHEBI:50058"/>
        <dbReference type="EC" id="1.8.4.12"/>
    </reaction>
</comment>
<dbReference type="SUPFAM" id="SSF51316">
    <property type="entry name" value="Mss4-like"/>
    <property type="match status" value="1"/>
</dbReference>
<evidence type="ECO:0000259" key="4">
    <source>
        <dbReference type="PROSITE" id="PS51790"/>
    </source>
</evidence>
<dbReference type="Gene3D" id="2.170.150.20">
    <property type="entry name" value="Peptide methionine sulfoxide reductase"/>
    <property type="match status" value="1"/>
</dbReference>
<dbReference type="GO" id="GO:0030091">
    <property type="term" value="P:protein repair"/>
    <property type="evidence" value="ECO:0007669"/>
    <property type="project" value="InterPro"/>
</dbReference>
<dbReference type="InterPro" id="IPR028427">
    <property type="entry name" value="Met_Sox_Rdtase_MsrB"/>
</dbReference>
<protein>
    <recommendedName>
        <fullName evidence="1">peptide-methionine (R)-S-oxide reductase</fullName>
        <ecNumber evidence="1">1.8.4.12</ecNumber>
    </recommendedName>
</protein>
<dbReference type="PANTHER" id="PTHR10173">
    <property type="entry name" value="METHIONINE SULFOXIDE REDUCTASE"/>
    <property type="match status" value="1"/>
</dbReference>
<evidence type="ECO:0000256" key="1">
    <source>
        <dbReference type="ARBA" id="ARBA00012499"/>
    </source>
</evidence>
<dbReference type="GO" id="GO:0005737">
    <property type="term" value="C:cytoplasm"/>
    <property type="evidence" value="ECO:0007669"/>
    <property type="project" value="TreeGrafter"/>
</dbReference>
<accession>A0A7X1G0A1</accession>
<dbReference type="PROSITE" id="PS51318">
    <property type="entry name" value="TAT"/>
    <property type="match status" value="1"/>
</dbReference>
<dbReference type="EMBL" id="JACLAX010000017">
    <property type="protein sequence ID" value="MBC2670279.1"/>
    <property type="molecule type" value="Genomic_DNA"/>
</dbReference>
<name>A0A7X1G0A1_9SPHN</name>
<evidence type="ECO:0000256" key="3">
    <source>
        <dbReference type="ARBA" id="ARBA00048488"/>
    </source>
</evidence>
<dbReference type="Proteomes" id="UP000551327">
    <property type="component" value="Unassembled WGS sequence"/>
</dbReference>
<feature type="domain" description="MsrB" evidence="4">
    <location>
        <begin position="43"/>
        <end position="164"/>
    </location>
</feature>
<dbReference type="EC" id="1.8.4.12" evidence="1"/>
<dbReference type="Pfam" id="PF01641">
    <property type="entry name" value="SelR"/>
    <property type="match status" value="1"/>
</dbReference>
<dbReference type="InterPro" id="IPR002579">
    <property type="entry name" value="Met_Sox_Rdtase_MsrB_dom"/>
</dbReference>
<dbReference type="NCBIfam" id="TIGR00357">
    <property type="entry name" value="peptide-methionine (R)-S-oxide reductase MsrB"/>
    <property type="match status" value="1"/>
</dbReference>
<dbReference type="InterPro" id="IPR011057">
    <property type="entry name" value="Mss4-like_sf"/>
</dbReference>
<evidence type="ECO:0000313" key="6">
    <source>
        <dbReference type="Proteomes" id="UP000551327"/>
    </source>
</evidence>
<dbReference type="RefSeq" id="WP_185680141.1">
    <property type="nucleotide sequence ID" value="NZ_JACLAX010000017.1"/>
</dbReference>
<dbReference type="InterPro" id="IPR006311">
    <property type="entry name" value="TAT_signal"/>
</dbReference>
<evidence type="ECO:0000256" key="2">
    <source>
        <dbReference type="ARBA" id="ARBA00023002"/>
    </source>
</evidence>
<organism evidence="5 6">
    <name type="scientific">Novosphingobium piscinae</name>
    <dbReference type="NCBI Taxonomy" id="1507448"/>
    <lineage>
        <taxon>Bacteria</taxon>
        <taxon>Pseudomonadati</taxon>
        <taxon>Pseudomonadota</taxon>
        <taxon>Alphaproteobacteria</taxon>
        <taxon>Sphingomonadales</taxon>
        <taxon>Sphingomonadaceae</taxon>
        <taxon>Novosphingobium</taxon>
    </lineage>
</organism>
<gene>
    <name evidence="5" type="primary">msrB</name>
    <name evidence="5" type="ORF">H7F53_14075</name>
</gene>
<dbReference type="AlphaFoldDB" id="A0A7X1G0A1"/>
<proteinExistence type="predicted"/>